<dbReference type="EMBL" id="ABYO01000189">
    <property type="protein sequence ID" value="EEI86776.1"/>
    <property type="molecule type" value="Genomic_DNA"/>
</dbReference>
<dbReference type="InterPro" id="IPR050447">
    <property type="entry name" value="Erg6_SMT_methyltransf"/>
</dbReference>
<dbReference type="CDD" id="cd02440">
    <property type="entry name" value="AdoMet_MTases"/>
    <property type="match status" value="1"/>
</dbReference>
<dbReference type="InterPro" id="IPR025714">
    <property type="entry name" value="Methyltranfer_dom"/>
</dbReference>
<organism evidence="2 3">
    <name type="scientific">Anaerococcus lactolyticus ATCC 51172</name>
    <dbReference type="NCBI Taxonomy" id="525254"/>
    <lineage>
        <taxon>Bacteria</taxon>
        <taxon>Bacillati</taxon>
        <taxon>Bacillota</taxon>
        <taxon>Tissierellia</taxon>
        <taxon>Tissierellales</taxon>
        <taxon>Peptoniphilaceae</taxon>
        <taxon>Anaerococcus</taxon>
    </lineage>
</organism>
<evidence type="ECO:0000259" key="1">
    <source>
        <dbReference type="Pfam" id="PF13847"/>
    </source>
</evidence>
<dbReference type="Pfam" id="PF13847">
    <property type="entry name" value="Methyltransf_31"/>
    <property type="match status" value="1"/>
</dbReference>
<name>C2BED4_9FIRM</name>
<proteinExistence type="predicted"/>
<dbReference type="PANTHER" id="PTHR44068">
    <property type="entry name" value="ZGC:194242"/>
    <property type="match status" value="1"/>
</dbReference>
<reference evidence="2 3" key="1">
    <citation type="submission" date="2008-10" db="EMBL/GenBank/DDBJ databases">
        <authorList>
            <person name="Qin X."/>
            <person name="Bachman B."/>
            <person name="Battles P."/>
            <person name="Bell A."/>
            <person name="Bess C."/>
            <person name="Bickham C."/>
            <person name="Chaboub L."/>
            <person name="Chen D."/>
            <person name="Coyle M."/>
            <person name="Deiros D.R."/>
            <person name="Dinh H."/>
            <person name="Forbes L."/>
            <person name="Fowler G."/>
            <person name="Francisco L."/>
            <person name="Fu Q."/>
            <person name="Gubbala S."/>
            <person name="Hale W."/>
            <person name="Han Y."/>
            <person name="Hemphill L."/>
            <person name="Highlander S.K."/>
            <person name="Hirani K."/>
            <person name="Hogues M."/>
            <person name="Jackson L."/>
            <person name="Jakkamsetti A."/>
            <person name="Javaid M."/>
            <person name="Jiang H."/>
            <person name="Korchina V."/>
            <person name="Kovar C."/>
            <person name="Lara F."/>
            <person name="Lee S."/>
            <person name="Mata R."/>
            <person name="Mathew T."/>
            <person name="Moen C."/>
            <person name="Morales K."/>
            <person name="Munidasa M."/>
            <person name="Nazareth L."/>
            <person name="Ngo R."/>
            <person name="Nguyen L."/>
            <person name="Okwuonu G."/>
            <person name="Ongeri F."/>
            <person name="Patil S."/>
            <person name="Petrosino J."/>
            <person name="Pham C."/>
            <person name="Pham P."/>
            <person name="Pu L.-L."/>
            <person name="Puazo M."/>
            <person name="Raj R."/>
            <person name="Reid J."/>
            <person name="Rouhana J."/>
            <person name="Saada N."/>
            <person name="Shang Y."/>
            <person name="Simmons D."/>
            <person name="Thornton R."/>
            <person name="Warren J."/>
            <person name="Weissenberger G."/>
            <person name="Zhang J."/>
            <person name="Zhang L."/>
            <person name="Zhou C."/>
            <person name="Zhu D."/>
            <person name="Muzny D."/>
            <person name="Worley K."/>
            <person name="Gibbs R."/>
        </authorList>
    </citation>
    <scope>NUCLEOTIDE SEQUENCE [LARGE SCALE GENOMIC DNA]</scope>
    <source>
        <strain evidence="2 3">ATCC 51172</strain>
    </source>
</reference>
<dbReference type="GO" id="GO:0032259">
    <property type="term" value="P:methylation"/>
    <property type="evidence" value="ECO:0007669"/>
    <property type="project" value="UniProtKB-KW"/>
</dbReference>
<feature type="domain" description="Methyltransferase" evidence="1">
    <location>
        <begin position="48"/>
        <end position="170"/>
    </location>
</feature>
<evidence type="ECO:0000313" key="2">
    <source>
        <dbReference type="EMBL" id="EEI86776.1"/>
    </source>
</evidence>
<keyword evidence="2" id="KW-0808">Transferase</keyword>
<protein>
    <submittedName>
        <fullName evidence="2">Methyltransferase domain protein</fullName>
    </submittedName>
</protein>
<dbReference type="GO" id="GO:0008168">
    <property type="term" value="F:methyltransferase activity"/>
    <property type="evidence" value="ECO:0007669"/>
    <property type="project" value="UniProtKB-KW"/>
</dbReference>
<comment type="caution">
    <text evidence="2">The sequence shown here is derived from an EMBL/GenBank/DDBJ whole genome shotgun (WGS) entry which is preliminary data.</text>
</comment>
<dbReference type="Proteomes" id="UP000005984">
    <property type="component" value="Unassembled WGS sequence"/>
</dbReference>
<dbReference type="PANTHER" id="PTHR44068:SF11">
    <property type="entry name" value="GERANYL DIPHOSPHATE 2-C-METHYLTRANSFERASE"/>
    <property type="match status" value="1"/>
</dbReference>
<dbReference type="AlphaFoldDB" id="C2BED4"/>
<accession>C2BED4</accession>
<dbReference type="Gene3D" id="3.40.50.150">
    <property type="entry name" value="Vaccinia Virus protein VP39"/>
    <property type="match status" value="1"/>
</dbReference>
<keyword evidence="3" id="KW-1185">Reference proteome</keyword>
<dbReference type="SUPFAM" id="SSF53335">
    <property type="entry name" value="S-adenosyl-L-methionine-dependent methyltransferases"/>
    <property type="match status" value="1"/>
</dbReference>
<gene>
    <name evidence="2" type="ORF">HMPREF0072_0704</name>
</gene>
<dbReference type="HOGENOM" id="CLU_039068_4_1_9"/>
<sequence length="262" mass="30345">MIIIIKEEDKMEKNKIVFGHDFLKMLGRTRLRPGGGLMTDWLLDQIQIDKDTKVLEVACNRGDNLIRVYTKYKCKIIGIDIDQVAIDQALENINLLSLDKEIQVKNMNALNLDFEDETFDVIINEAMLTMLTNEDKAKALKNYHRVLKKGGYLLTHDVAVENESEDIRRQLSKFTNVDVYPLTVENWNKLFLENSFRPFSQRTGRMILLDRDTIIKDEGPVGAANFYRNAYAEENRARFTKMLERSKNSSISYIVLASKKEN</sequence>
<keyword evidence="2" id="KW-0489">Methyltransferase</keyword>
<evidence type="ECO:0000313" key="3">
    <source>
        <dbReference type="Proteomes" id="UP000005984"/>
    </source>
</evidence>
<dbReference type="eggNOG" id="COG2226">
    <property type="taxonomic scope" value="Bacteria"/>
</dbReference>
<dbReference type="STRING" id="525254.HMPREF0072_0704"/>
<dbReference type="InterPro" id="IPR029063">
    <property type="entry name" value="SAM-dependent_MTases_sf"/>
</dbReference>